<feature type="domain" description="PD-(D/E)XK endonuclease-like" evidence="2">
    <location>
        <begin position="784"/>
        <end position="1053"/>
    </location>
</feature>
<organism evidence="3 4">
    <name type="scientific">Chondromyces apiculatus DSM 436</name>
    <dbReference type="NCBI Taxonomy" id="1192034"/>
    <lineage>
        <taxon>Bacteria</taxon>
        <taxon>Pseudomonadati</taxon>
        <taxon>Myxococcota</taxon>
        <taxon>Polyangia</taxon>
        <taxon>Polyangiales</taxon>
        <taxon>Polyangiaceae</taxon>
        <taxon>Chondromyces</taxon>
    </lineage>
</organism>
<dbReference type="AlphaFoldDB" id="A0A017TGJ5"/>
<dbReference type="eggNOG" id="COG3857">
    <property type="taxonomic scope" value="Bacteria"/>
</dbReference>
<evidence type="ECO:0000313" key="3">
    <source>
        <dbReference type="EMBL" id="EYF08369.1"/>
    </source>
</evidence>
<name>A0A017TGJ5_9BACT</name>
<reference evidence="3 4" key="1">
    <citation type="submission" date="2013-05" db="EMBL/GenBank/DDBJ databases">
        <title>Genome assembly of Chondromyces apiculatus DSM 436.</title>
        <authorList>
            <person name="Sharma G."/>
            <person name="Khatri I."/>
            <person name="Kaur C."/>
            <person name="Mayilraj S."/>
            <person name="Subramanian S."/>
        </authorList>
    </citation>
    <scope>NUCLEOTIDE SEQUENCE [LARGE SCALE GENOMIC DNA]</scope>
    <source>
        <strain evidence="3 4">DSM 436</strain>
    </source>
</reference>
<dbReference type="SUPFAM" id="SSF52540">
    <property type="entry name" value="P-loop containing nucleoside triphosphate hydrolases"/>
    <property type="match status" value="1"/>
</dbReference>
<dbReference type="Proteomes" id="UP000019678">
    <property type="component" value="Unassembled WGS sequence"/>
</dbReference>
<dbReference type="InterPro" id="IPR038726">
    <property type="entry name" value="PDDEXK_AddAB-type"/>
</dbReference>
<accession>A0A017TGJ5</accession>
<protein>
    <recommendedName>
        <fullName evidence="2">PD-(D/E)XK endonuclease-like domain-containing protein</fullName>
    </recommendedName>
</protein>
<feature type="region of interest" description="Disordered" evidence="1">
    <location>
        <begin position="996"/>
        <end position="1017"/>
    </location>
</feature>
<dbReference type="Gene3D" id="3.90.320.10">
    <property type="match status" value="1"/>
</dbReference>
<comment type="caution">
    <text evidence="3">The sequence shown here is derived from an EMBL/GenBank/DDBJ whole genome shotgun (WGS) entry which is preliminary data.</text>
</comment>
<dbReference type="RefSeq" id="WP_156040444.1">
    <property type="nucleotide sequence ID" value="NZ_ASRX01000004.1"/>
</dbReference>
<dbReference type="InterPro" id="IPR027417">
    <property type="entry name" value="P-loop_NTPase"/>
</dbReference>
<keyword evidence="4" id="KW-1185">Reference proteome</keyword>
<gene>
    <name evidence="3" type="ORF">CAP_4985</name>
</gene>
<feature type="region of interest" description="Disordered" evidence="1">
    <location>
        <begin position="21"/>
        <end position="45"/>
    </location>
</feature>
<evidence type="ECO:0000313" key="4">
    <source>
        <dbReference type="Proteomes" id="UP000019678"/>
    </source>
</evidence>
<evidence type="ECO:0000259" key="2">
    <source>
        <dbReference type="Pfam" id="PF12705"/>
    </source>
</evidence>
<dbReference type="Pfam" id="PF12705">
    <property type="entry name" value="PDDEXK_1"/>
    <property type="match status" value="1"/>
</dbReference>
<dbReference type="STRING" id="1192034.CAP_4985"/>
<evidence type="ECO:0000256" key="1">
    <source>
        <dbReference type="SAM" id="MobiDB-lite"/>
    </source>
</evidence>
<dbReference type="OrthoDB" id="5477440at2"/>
<dbReference type="InterPro" id="IPR011604">
    <property type="entry name" value="PDDEXK-like_dom_sf"/>
</dbReference>
<sequence length="1068" mass="114183">MIEGPLLIVPTERHVELELSRQETRLGAERGAEREAERGMDRGAPVHDGPVLARWPFLAGCLARLRPDLSIATPHASRLATRVALDALPPGGLRKPEEPAARVALAFTFDRALGGLRRAGTTPDDLRAIGSAFAGAIADVLEGADAQLEGAGLVDPRGVGAVLARALREAPRTFPLPASVTVRGIAAWELDDLAWVEALHAAVQRRGGTGVTVELPQIRGPEGDATDPIAEMLERRWASLTDAPELSWTEARAGMSGAAITARTAEGEARAVASEVARALARGVAPERIAVVVPTLDDAALEPLRAALHDAGVRFHEPRGRAAASCPDGRAALSLLKLALTPVTREQTIEILRAPGLSTTPWTERGNPREAARRAQRLAHRLREVPVEVDRTGKLLVEALRKVVEDQQAERATLARRRGTAPAGAALPIAEPEADLPPIARAARAPKVADDDDESWMPHALERLLQSGRHLGDAETRPELSRRLLALMDQLKLGVPAADELRSMLKAELRGGRGAGGLPQIEGGALAMEAMGQGARAAKIIREICEGIAQAARALAHEGRPCTAAEMSAELDRAAAEIGVCPQGAPARAGAVRIDLPGGLAGLWHELVLVTGLTSRAYSGSAGPEDVLVGEHLRAKLPATCRPPSARERQGYQRAELAWVVAGAHQVAVSYTRGDESEPSDPHPLFRWASVRGARKHDEPASRVAMTASKLGPRGAELIALASGAPPTTDVADRARIERLRAAFFLDLRAEADDHTGQIALGADPGLRTQLQAAVGGGRPDQPIAVTHIERAVGCHFAAFARRVMRVRRVDDLLESADARERGTMIHRALQAAFEALRELGPDRDPEEQLARARAAAETALGAGTAMAPLRQEAIEKAIADALQVVVRAIDAGDPVRFFLAEQRFGARENDPWGALELEDDEGRGESLFVDGAIDRIDRSTDGRTARIIDYKTGKLPGKKEQERALQLPLYAAVVRRALGAEEVRAQYIAVRQRGLVEESPSNPDAQRALAERAPDAAETARKAVKALWAGNVVPRPKQDDMCARCDARDVCRRPAVMPIDEVAEERG</sequence>
<dbReference type="EMBL" id="ASRX01000004">
    <property type="protein sequence ID" value="EYF08369.1"/>
    <property type="molecule type" value="Genomic_DNA"/>
</dbReference>
<proteinExistence type="predicted"/>